<comment type="caution">
    <text evidence="2">The sequence shown here is derived from an EMBL/GenBank/DDBJ whole genome shotgun (WGS) entry which is preliminary data.</text>
</comment>
<accession>A0A5J4N6S9</accession>
<feature type="compositionally biased region" description="Polar residues" evidence="1">
    <location>
        <begin position="180"/>
        <end position="191"/>
    </location>
</feature>
<keyword evidence="3" id="KW-1185">Reference proteome</keyword>
<feature type="compositionally biased region" description="Polar residues" evidence="1">
    <location>
        <begin position="297"/>
        <end position="306"/>
    </location>
</feature>
<evidence type="ECO:0000313" key="2">
    <source>
        <dbReference type="EMBL" id="KAA3671203.1"/>
    </source>
</evidence>
<feature type="compositionally biased region" description="Polar residues" evidence="1">
    <location>
        <begin position="407"/>
        <end position="418"/>
    </location>
</feature>
<evidence type="ECO:0000313" key="3">
    <source>
        <dbReference type="Proteomes" id="UP000324629"/>
    </source>
</evidence>
<organism evidence="2 3">
    <name type="scientific">Paragonimus westermani</name>
    <dbReference type="NCBI Taxonomy" id="34504"/>
    <lineage>
        <taxon>Eukaryota</taxon>
        <taxon>Metazoa</taxon>
        <taxon>Spiralia</taxon>
        <taxon>Lophotrochozoa</taxon>
        <taxon>Platyhelminthes</taxon>
        <taxon>Trematoda</taxon>
        <taxon>Digenea</taxon>
        <taxon>Plagiorchiida</taxon>
        <taxon>Troglotremata</taxon>
        <taxon>Troglotrematidae</taxon>
        <taxon>Paragonimus</taxon>
    </lineage>
</organism>
<name>A0A5J4N6S9_9TREM</name>
<dbReference type="AlphaFoldDB" id="A0A5J4N6S9"/>
<evidence type="ECO:0000256" key="1">
    <source>
        <dbReference type="SAM" id="MobiDB-lite"/>
    </source>
</evidence>
<feature type="compositionally biased region" description="Polar residues" evidence="1">
    <location>
        <begin position="433"/>
        <end position="454"/>
    </location>
</feature>
<dbReference type="EMBL" id="QNGE01007004">
    <property type="protein sequence ID" value="KAA3671203.1"/>
    <property type="molecule type" value="Genomic_DNA"/>
</dbReference>
<sequence>MILPPKQLEDIAEAAVSDEKVELGPNVMLASTTEPQITCALTTLPAWTQYEVTSKADQVDRAEIIGQASIPPSSSPPSKFLYTCTPHDSPAKIPLAKAVPEPQSLQELDEIEEQQSDRTSNLLWSSTNQLTELGLHEELSDGDSEYDGTRAINMLSEVIENALSLTPIQATSPDLHENSITDGSTQASSVCDDTHTSEASADTVKQAHSPRTVSPSCSSSSASEGSEEIEPFPPPPPEGLIDVFPTHDTPLPHSHHLFSTALDEVIEEEGRDMETENVSNDIRLKAELEDSVPVTEAPQTKSTEPISENHGEESMSGSAVMGQLALIEELDISRSELEPISEGGSVSSEVEQDGESSNLVLSVDPSDVHRVQQTDDEESTEVTAEIMQQSDDGLSPNTEESHGEESGQVQLTETNSVTHLDGAVDADTPHLDWSQQQDQADSTVNAAQSSEQNN</sequence>
<feature type="region of interest" description="Disordered" evidence="1">
    <location>
        <begin position="292"/>
        <end position="322"/>
    </location>
</feature>
<gene>
    <name evidence="2" type="ORF">DEA37_0013628</name>
</gene>
<feature type="compositionally biased region" description="Low complexity" evidence="1">
    <location>
        <begin position="209"/>
        <end position="224"/>
    </location>
</feature>
<protein>
    <submittedName>
        <fullName evidence="2">Uncharacterized protein</fullName>
    </submittedName>
</protein>
<feature type="region of interest" description="Disordered" evidence="1">
    <location>
        <begin position="174"/>
        <end position="252"/>
    </location>
</feature>
<feature type="region of interest" description="Disordered" evidence="1">
    <location>
        <begin position="335"/>
        <end position="454"/>
    </location>
</feature>
<proteinExistence type="predicted"/>
<reference evidence="2 3" key="1">
    <citation type="journal article" date="2019" name="Gigascience">
        <title>Whole-genome sequence of the oriental lung fluke Paragonimus westermani.</title>
        <authorList>
            <person name="Oey H."/>
            <person name="Zakrzewski M."/>
            <person name="Narain K."/>
            <person name="Devi K.R."/>
            <person name="Agatsuma T."/>
            <person name="Nawaratna S."/>
            <person name="Gobert G.N."/>
            <person name="Jones M.K."/>
            <person name="Ragan M.A."/>
            <person name="McManus D.P."/>
            <person name="Krause L."/>
        </authorList>
    </citation>
    <scope>NUCLEOTIDE SEQUENCE [LARGE SCALE GENOMIC DNA]</scope>
    <source>
        <strain evidence="2 3">IND2009</strain>
    </source>
</reference>
<dbReference type="Proteomes" id="UP000324629">
    <property type="component" value="Unassembled WGS sequence"/>
</dbReference>
<feature type="compositionally biased region" description="Polar residues" evidence="1">
    <location>
        <begin position="386"/>
        <end position="398"/>
    </location>
</feature>